<dbReference type="OrthoDB" id="4500315at2759"/>
<evidence type="ECO:0000256" key="1">
    <source>
        <dbReference type="ARBA" id="ARBA00004141"/>
    </source>
</evidence>
<dbReference type="EMBL" id="LT598467">
    <property type="protein sequence ID" value="SCU97658.1"/>
    <property type="molecule type" value="Genomic_DNA"/>
</dbReference>
<evidence type="ECO:0000259" key="8">
    <source>
        <dbReference type="PROSITE" id="PS50850"/>
    </source>
</evidence>
<dbReference type="SUPFAM" id="SSF103473">
    <property type="entry name" value="MFS general substrate transporter"/>
    <property type="match status" value="1"/>
</dbReference>
<evidence type="ECO:0000256" key="6">
    <source>
        <dbReference type="ARBA" id="ARBA00038347"/>
    </source>
</evidence>
<feature type="transmembrane region" description="Helical" evidence="7">
    <location>
        <begin position="477"/>
        <end position="499"/>
    </location>
</feature>
<dbReference type="PANTHER" id="PTHR23502">
    <property type="entry name" value="MAJOR FACILITATOR SUPERFAMILY"/>
    <property type="match status" value="1"/>
</dbReference>
<feature type="transmembrane region" description="Helical" evidence="7">
    <location>
        <begin position="117"/>
        <end position="135"/>
    </location>
</feature>
<dbReference type="InterPro" id="IPR020846">
    <property type="entry name" value="MFS_dom"/>
</dbReference>
<evidence type="ECO:0000256" key="4">
    <source>
        <dbReference type="ARBA" id="ARBA00022989"/>
    </source>
</evidence>
<feature type="transmembrane region" description="Helical" evidence="7">
    <location>
        <begin position="235"/>
        <end position="255"/>
    </location>
</feature>
<dbReference type="AlphaFoldDB" id="A0A1G4K238"/>
<dbReference type="PANTHER" id="PTHR23502:SF4">
    <property type="entry name" value="MAJOR FACILITATOR SUPERFAMILY (MFS) PROFILE DOMAIN-CONTAINING PROTEIN-RELATED"/>
    <property type="match status" value="1"/>
</dbReference>
<dbReference type="InterPro" id="IPR011701">
    <property type="entry name" value="MFS"/>
</dbReference>
<dbReference type="GO" id="GO:0022857">
    <property type="term" value="F:transmembrane transporter activity"/>
    <property type="evidence" value="ECO:0007669"/>
    <property type="project" value="InterPro"/>
</dbReference>
<feature type="transmembrane region" description="Helical" evidence="7">
    <location>
        <begin position="206"/>
        <end position="229"/>
    </location>
</feature>
<comment type="similarity">
    <text evidence="6">Belongs to the major facilitator superfamily. CAR1 family.</text>
</comment>
<evidence type="ECO:0000256" key="7">
    <source>
        <dbReference type="SAM" id="Phobius"/>
    </source>
</evidence>
<gene>
    <name evidence="9" type="ORF">LAMI_0F10858G</name>
</gene>
<sequence length="595" mass="65194">MTKFLWIKQPDIGVATDAESHEERPVLGVTGTFAMMGDSDASAGQDLPNLKTTGKGIILNPQPTESARDPLNWPIWRRDAALLVVGWHCFVGAGQTSILAAGMSKLEEEFGRSATDISYLVGGMMLALAVGSMLAAPTAVLYGKRGVYLLGIIVFFAGSIGCAVSNSYEGLLASRIVSGLGVATVESLPSATVAEIYFAHERAYRLGIYTLLLLGGKNLVPLLSSFVFQNLDRHWLFWIVAIIVGANFLLHLVFVPETFWDRTPVPDKRSLKETAVARAVDDRVVSEMFSLSGVYDGYDEKLHDTPSNDHKSKQRRYSLRKAQTAISSLAPSHLRVGLGFYHGRHSSDKWWLIFLRPFVMFSYPAVLFAAFLYSLAVVWLIMVAQVVDSVLSESPYNFKPISVGLIYVAPFTGSVLGSLFAGKGSDFIVRAMAKRNHGIYEPEFRLLTVLPAVVATAMGLIGFGWSTHAQDPWIAPAVFLGVLGFGSSVASTSAITYVVDSYKPLAQEALVNLNVLKNVMGFAFSFFNTKLQAQHGSKTGFVIYGCVEIFVGLFAIPLYYYGKKARRWTDTKKLLEFTYDHNASPEVDSEAISEH</sequence>
<evidence type="ECO:0000256" key="2">
    <source>
        <dbReference type="ARBA" id="ARBA00022448"/>
    </source>
</evidence>
<dbReference type="GO" id="GO:0005886">
    <property type="term" value="C:plasma membrane"/>
    <property type="evidence" value="ECO:0007669"/>
    <property type="project" value="TreeGrafter"/>
</dbReference>
<feature type="transmembrane region" description="Helical" evidence="7">
    <location>
        <begin position="358"/>
        <end position="381"/>
    </location>
</feature>
<evidence type="ECO:0000256" key="5">
    <source>
        <dbReference type="ARBA" id="ARBA00023136"/>
    </source>
</evidence>
<proteinExistence type="inferred from homology"/>
<feature type="transmembrane region" description="Helical" evidence="7">
    <location>
        <begin position="147"/>
        <end position="168"/>
    </location>
</feature>
<feature type="transmembrane region" description="Helical" evidence="7">
    <location>
        <begin position="443"/>
        <end position="465"/>
    </location>
</feature>
<feature type="transmembrane region" description="Helical" evidence="7">
    <location>
        <begin position="80"/>
        <end position="102"/>
    </location>
</feature>
<feature type="transmembrane region" description="Helical" evidence="7">
    <location>
        <begin position="541"/>
        <end position="562"/>
    </location>
</feature>
<protein>
    <submittedName>
        <fullName evidence="9">LAMI_0F10858g1_1</fullName>
    </submittedName>
</protein>
<feature type="transmembrane region" description="Helical" evidence="7">
    <location>
        <begin position="401"/>
        <end position="422"/>
    </location>
</feature>
<keyword evidence="2" id="KW-0813">Transport</keyword>
<keyword evidence="10" id="KW-1185">Reference proteome</keyword>
<name>A0A1G4K238_9SACH</name>
<evidence type="ECO:0000313" key="9">
    <source>
        <dbReference type="EMBL" id="SCU97658.1"/>
    </source>
</evidence>
<keyword evidence="4 7" id="KW-1133">Transmembrane helix</keyword>
<reference evidence="10" key="1">
    <citation type="submission" date="2016-03" db="EMBL/GenBank/DDBJ databases">
        <authorList>
            <person name="Devillers H."/>
        </authorList>
    </citation>
    <scope>NUCLEOTIDE SEQUENCE [LARGE SCALE GENOMIC DNA]</scope>
</reference>
<dbReference type="PROSITE" id="PS50850">
    <property type="entry name" value="MFS"/>
    <property type="match status" value="1"/>
</dbReference>
<feature type="domain" description="Major facilitator superfamily (MFS) profile" evidence="8">
    <location>
        <begin position="81"/>
        <end position="563"/>
    </location>
</feature>
<organism evidence="9 10">
    <name type="scientific">Lachancea mirantina</name>
    <dbReference type="NCBI Taxonomy" id="1230905"/>
    <lineage>
        <taxon>Eukaryota</taxon>
        <taxon>Fungi</taxon>
        <taxon>Dikarya</taxon>
        <taxon>Ascomycota</taxon>
        <taxon>Saccharomycotina</taxon>
        <taxon>Saccharomycetes</taxon>
        <taxon>Saccharomycetales</taxon>
        <taxon>Saccharomycetaceae</taxon>
        <taxon>Lachancea</taxon>
    </lineage>
</organism>
<keyword evidence="3 7" id="KW-0812">Transmembrane</keyword>
<evidence type="ECO:0000256" key="3">
    <source>
        <dbReference type="ARBA" id="ARBA00022692"/>
    </source>
</evidence>
<accession>A0A1G4K238</accession>
<dbReference type="FunFam" id="1.20.1720.10:FF:000009">
    <property type="entry name" value="MFS multidrug transporter"/>
    <property type="match status" value="1"/>
</dbReference>
<dbReference type="Gene3D" id="1.20.1250.20">
    <property type="entry name" value="MFS general substrate transporter like domains"/>
    <property type="match status" value="1"/>
</dbReference>
<dbReference type="Proteomes" id="UP000191024">
    <property type="component" value="Chromosome F"/>
</dbReference>
<dbReference type="Pfam" id="PF07690">
    <property type="entry name" value="MFS_1"/>
    <property type="match status" value="1"/>
</dbReference>
<dbReference type="InterPro" id="IPR036259">
    <property type="entry name" value="MFS_trans_sf"/>
</dbReference>
<comment type="subcellular location">
    <subcellularLocation>
        <location evidence="1">Membrane</location>
        <topology evidence="1">Multi-pass membrane protein</topology>
    </subcellularLocation>
</comment>
<keyword evidence="5 7" id="KW-0472">Membrane</keyword>
<evidence type="ECO:0000313" key="10">
    <source>
        <dbReference type="Proteomes" id="UP000191024"/>
    </source>
</evidence>